<keyword evidence="2" id="KW-1003">Cell membrane</keyword>
<keyword evidence="3 7" id="KW-0812">Transmembrane</keyword>
<dbReference type="EMBL" id="JAZHPZ010000005">
    <property type="protein sequence ID" value="MEF2966759.1"/>
    <property type="molecule type" value="Genomic_DNA"/>
</dbReference>
<organism evidence="9 10">
    <name type="scientific">Paenibacillus haidiansis</name>
    <dbReference type="NCBI Taxonomy" id="1574488"/>
    <lineage>
        <taxon>Bacteria</taxon>
        <taxon>Bacillati</taxon>
        <taxon>Bacillota</taxon>
        <taxon>Bacilli</taxon>
        <taxon>Bacillales</taxon>
        <taxon>Paenibacillaceae</taxon>
        <taxon>Paenibacillus</taxon>
    </lineage>
</organism>
<evidence type="ECO:0000313" key="10">
    <source>
        <dbReference type="Proteomes" id="UP001306950"/>
    </source>
</evidence>
<feature type="transmembrane region" description="Helical" evidence="7">
    <location>
        <begin position="714"/>
        <end position="740"/>
    </location>
</feature>
<dbReference type="PANTHER" id="PTHR30572:SF4">
    <property type="entry name" value="ABC TRANSPORTER PERMEASE YTRF"/>
    <property type="match status" value="1"/>
</dbReference>
<sequence length="843" mass="93113">MIMQTHNGRAVARLAHRSLRSNRMRSLIIVCAIVLTTLLITSVFTMAFSINRSMEQTQMRTAGSDFHGSFKYLTPDEADKLAEHSSIKEYGRAVLVGWAANEAFRGSRVEIDQVDENSAKHSFIRFDEGGLPVGEDEIVLSTWTLDLLGVPHQLGAKVNLDMEIDGKRMSKTFRLSGYYEADQYLAVSGMAFVSEAFVQEDLSGIDPKQTRDTGSYVNTTRLDVLFYNSYGIEDKIKKVLSDTGMNADYGVNWAYASVGIFEDPVNILPFVGLILITMLSGYLLIYNIFHISVVRDIKFYGLVKTIGTTPRQVRKTITIQANRLYLIALPIGLLLGYGIGLWLTPMMNAFSTQQEVASYSASPLIFVAAALFSYLTVRIAASKPGRTAARISPIEAVRYTGLNDTGRKITKRSTNGAKLSRMALANVLRHKKKLVLMLASLSLSLILFSIIYTVIGSLNVDKYLSTFISGDLVVKEKPAAGEARGAAGTTAVTEEIAKALAAVDGVESVDKVYFQSEKLKIDENIKQVLEPMAESEDPRRPFFTSILNSGIVWLQLHGIGPGWYDVVLKDDIVSGTFDREKFATGDYVLITETLLDGNKDLYASYYQPGDKIKLDGMDKEYKIMAVLNPDALYAAGTQFYTSGGFKVFFPAEEFARAIEHPGILSATIHADPAKLGQVEQTVRALVDSDPNLMMKSREDYKQEMNGFIRVFRTIGYGLSLIIALIGILNYVNTVITGIISRRNEFAILESVGMTRKQLKKTLMYEGLYGIILVGVIAGTVGLYLTYLVAKGIADNLAFTVFNMSVWPIATSVPLLVVISLAVTLAAYRWLSKATIVERLREAE</sequence>
<feature type="transmembrane region" description="Helical" evidence="7">
    <location>
        <begin position="27"/>
        <end position="50"/>
    </location>
</feature>
<evidence type="ECO:0000256" key="3">
    <source>
        <dbReference type="ARBA" id="ARBA00022692"/>
    </source>
</evidence>
<feature type="transmembrane region" description="Helical" evidence="7">
    <location>
        <begin position="267"/>
        <end position="289"/>
    </location>
</feature>
<evidence type="ECO:0000259" key="8">
    <source>
        <dbReference type="Pfam" id="PF02687"/>
    </source>
</evidence>
<feature type="transmembrane region" description="Helical" evidence="7">
    <location>
        <begin position="324"/>
        <end position="344"/>
    </location>
</feature>
<feature type="transmembrane region" description="Helical" evidence="7">
    <location>
        <begin position="356"/>
        <end position="377"/>
    </location>
</feature>
<dbReference type="Proteomes" id="UP001306950">
    <property type="component" value="Unassembled WGS sequence"/>
</dbReference>
<evidence type="ECO:0000256" key="6">
    <source>
        <dbReference type="ARBA" id="ARBA00038076"/>
    </source>
</evidence>
<protein>
    <submittedName>
        <fullName evidence="9">FtsX-like permease family protein</fullName>
    </submittedName>
</protein>
<accession>A0ABU7VSL2</accession>
<evidence type="ECO:0000313" key="9">
    <source>
        <dbReference type="EMBL" id="MEF2966759.1"/>
    </source>
</evidence>
<dbReference type="RefSeq" id="WP_331846970.1">
    <property type="nucleotide sequence ID" value="NZ_JAZHPZ010000005.1"/>
</dbReference>
<evidence type="ECO:0000256" key="2">
    <source>
        <dbReference type="ARBA" id="ARBA00022475"/>
    </source>
</evidence>
<keyword evidence="10" id="KW-1185">Reference proteome</keyword>
<evidence type="ECO:0000256" key="7">
    <source>
        <dbReference type="SAM" id="Phobius"/>
    </source>
</evidence>
<feature type="domain" description="ABC3 transporter permease C-terminal" evidence="8">
    <location>
        <begin position="273"/>
        <end position="380"/>
    </location>
</feature>
<feature type="domain" description="ABC3 transporter permease C-terminal" evidence="8">
    <location>
        <begin position="718"/>
        <end position="833"/>
    </location>
</feature>
<gene>
    <name evidence="9" type="ORF">V3851_13035</name>
</gene>
<reference evidence="9 10" key="1">
    <citation type="submission" date="2024-02" db="EMBL/GenBank/DDBJ databases">
        <title>A nitrogen-fixing paenibacillus bacterium.</title>
        <authorList>
            <person name="Zhang W.L."/>
            <person name="Chen S.F."/>
        </authorList>
    </citation>
    <scope>NUCLEOTIDE SEQUENCE [LARGE SCALE GENOMIC DNA]</scope>
    <source>
        <strain evidence="9 10">M1</strain>
    </source>
</reference>
<proteinExistence type="inferred from homology"/>
<name>A0ABU7VSL2_9BACL</name>
<keyword evidence="4 7" id="KW-1133">Transmembrane helix</keyword>
<dbReference type="Pfam" id="PF02687">
    <property type="entry name" value="FtsX"/>
    <property type="match status" value="2"/>
</dbReference>
<comment type="similarity">
    <text evidence="6">Belongs to the ABC-4 integral membrane protein family.</text>
</comment>
<comment type="caution">
    <text evidence="9">The sequence shown here is derived from an EMBL/GenBank/DDBJ whole genome shotgun (WGS) entry which is preliminary data.</text>
</comment>
<feature type="transmembrane region" description="Helical" evidence="7">
    <location>
        <begin position="806"/>
        <end position="830"/>
    </location>
</feature>
<comment type="subcellular location">
    <subcellularLocation>
        <location evidence="1">Cell membrane</location>
        <topology evidence="1">Multi-pass membrane protein</topology>
    </subcellularLocation>
</comment>
<keyword evidence="5 7" id="KW-0472">Membrane</keyword>
<feature type="transmembrane region" description="Helical" evidence="7">
    <location>
        <begin position="434"/>
        <end position="455"/>
    </location>
</feature>
<evidence type="ECO:0000256" key="4">
    <source>
        <dbReference type="ARBA" id="ARBA00022989"/>
    </source>
</evidence>
<evidence type="ECO:0000256" key="1">
    <source>
        <dbReference type="ARBA" id="ARBA00004651"/>
    </source>
</evidence>
<dbReference type="InterPro" id="IPR050250">
    <property type="entry name" value="Macrolide_Exporter_MacB"/>
</dbReference>
<evidence type="ECO:0000256" key="5">
    <source>
        <dbReference type="ARBA" id="ARBA00023136"/>
    </source>
</evidence>
<dbReference type="PANTHER" id="PTHR30572">
    <property type="entry name" value="MEMBRANE COMPONENT OF TRANSPORTER-RELATED"/>
    <property type="match status" value="1"/>
</dbReference>
<feature type="transmembrane region" description="Helical" evidence="7">
    <location>
        <begin position="761"/>
        <end position="786"/>
    </location>
</feature>
<dbReference type="InterPro" id="IPR003838">
    <property type="entry name" value="ABC3_permease_C"/>
</dbReference>